<dbReference type="Gene3D" id="2.30.29.30">
    <property type="entry name" value="Pleckstrin-homology domain (PH domain)/Phosphotyrosine-binding domain (PTB)"/>
    <property type="match status" value="1"/>
</dbReference>
<reference evidence="2 3" key="1">
    <citation type="journal article" date="2023" name="Elife">
        <title>Identification of key yeast species and microbe-microbe interactions impacting larval growth of Drosophila in the wild.</title>
        <authorList>
            <person name="Mure A."/>
            <person name="Sugiura Y."/>
            <person name="Maeda R."/>
            <person name="Honda K."/>
            <person name="Sakurai N."/>
            <person name="Takahashi Y."/>
            <person name="Watada M."/>
            <person name="Katoh T."/>
            <person name="Gotoh A."/>
            <person name="Gotoh Y."/>
            <person name="Taniguchi I."/>
            <person name="Nakamura K."/>
            <person name="Hayashi T."/>
            <person name="Katayama T."/>
            <person name="Uemura T."/>
            <person name="Hattori Y."/>
        </authorList>
    </citation>
    <scope>NUCLEOTIDE SEQUENCE [LARGE SCALE GENOMIC DNA]</scope>
    <source>
        <strain evidence="2 3">KH-74</strain>
    </source>
</reference>
<organism evidence="2 3">
    <name type="scientific">Maudiozyma humilis</name>
    <name type="common">Sour dough yeast</name>
    <name type="synonym">Kazachstania humilis</name>
    <dbReference type="NCBI Taxonomy" id="51915"/>
    <lineage>
        <taxon>Eukaryota</taxon>
        <taxon>Fungi</taxon>
        <taxon>Dikarya</taxon>
        <taxon>Ascomycota</taxon>
        <taxon>Saccharomycotina</taxon>
        <taxon>Saccharomycetes</taxon>
        <taxon>Saccharomycetales</taxon>
        <taxon>Saccharomycetaceae</taxon>
        <taxon>Maudiozyma</taxon>
    </lineage>
</organism>
<dbReference type="AlphaFoldDB" id="A0AAV5RSR9"/>
<proteinExistence type="predicted"/>
<sequence length="607" mass="67747">MTSVSNPFAEANFNANMNWARINKMLSQESDVSAHSKNMIRGGSLSSLASTNSTLSERSTGSDMSLDDAHHTHMSIGALACTDFLQMVDGAPASPPSYADCNASRRITFPIYDDAAALGASEDDLPSYTPAIDDLALVSVRLEYLDPETHSSLLKCKLWSNFILELNSTQLNMYAVDPKLVAHIPQYCDSANALTGKRLIPVQTTRFTPQDKEHVLQQVRADPARFLNSASLRRTYSLQHADFGLPSDFIRRNRLEHEDCSVLRVRCEGQQFLLRFTEVDEMIQWGAELSMGINVALDIQIRKYPDYRIFPRRRNHRHHHHHNENEEQEEERPSNVVTPTNSRGGETSRNRSRSNSSAASSIRSMSMSMAMSGGPTTPVGGRSRASSQGSQNPFIRRVIGMFGNSPMTSAGNSPTGTPERRTRSKSSVSMASAASASPRALTSRQSRSASVTSSIGSTATTISVSESDDGATHTGDHGNDEDDEMERDDFDYEDDDEDDDDRNNFDIKWNPVPKVTSRWRHLSTSLRCLPVFNETHTWNGYVILKETRNAAKYEGVNKPIYYIDANIKEGSNHMLIKNHCLTPYVMSPNGLIRYGSKVFDLWYEMYN</sequence>
<accession>A0AAV5RSR9</accession>
<name>A0AAV5RSR9_MAUHU</name>
<comment type="caution">
    <text evidence="2">The sequence shown here is derived from an EMBL/GenBank/DDBJ whole genome shotgun (WGS) entry which is preliminary data.</text>
</comment>
<dbReference type="PANTHER" id="PTHR37283:SF1">
    <property type="entry name" value="PH DOMAIN-CONTAINING PROTEIN YHR131C"/>
    <property type="match status" value="1"/>
</dbReference>
<feature type="compositionally biased region" description="Low complexity" evidence="1">
    <location>
        <begin position="380"/>
        <end position="391"/>
    </location>
</feature>
<dbReference type="PANTHER" id="PTHR37283">
    <property type="entry name" value="PH DOMAIN-CONTAINING PROTEIN YHR131C"/>
    <property type="match status" value="1"/>
</dbReference>
<dbReference type="Proteomes" id="UP001377567">
    <property type="component" value="Unassembled WGS sequence"/>
</dbReference>
<keyword evidence="3" id="KW-1185">Reference proteome</keyword>
<gene>
    <name evidence="2" type="ORF">DAKH74_011810</name>
</gene>
<feature type="compositionally biased region" description="Polar residues" evidence="1">
    <location>
        <begin position="335"/>
        <end position="347"/>
    </location>
</feature>
<evidence type="ECO:0008006" key="4">
    <source>
        <dbReference type="Google" id="ProtNLM"/>
    </source>
</evidence>
<dbReference type="EMBL" id="BTGD01000003">
    <property type="protein sequence ID" value="GMM54565.1"/>
    <property type="molecule type" value="Genomic_DNA"/>
</dbReference>
<protein>
    <recommendedName>
        <fullName evidence="4">PH domain-containing protein</fullName>
    </recommendedName>
</protein>
<feature type="compositionally biased region" description="Low complexity" evidence="1">
    <location>
        <begin position="353"/>
        <end position="372"/>
    </location>
</feature>
<evidence type="ECO:0000313" key="3">
    <source>
        <dbReference type="Proteomes" id="UP001377567"/>
    </source>
</evidence>
<evidence type="ECO:0000256" key="1">
    <source>
        <dbReference type="SAM" id="MobiDB-lite"/>
    </source>
</evidence>
<feature type="compositionally biased region" description="Polar residues" evidence="1">
    <location>
        <begin position="405"/>
        <end position="416"/>
    </location>
</feature>
<feature type="compositionally biased region" description="Acidic residues" evidence="1">
    <location>
        <begin position="479"/>
        <end position="501"/>
    </location>
</feature>
<dbReference type="InterPro" id="IPR011993">
    <property type="entry name" value="PH-like_dom_sf"/>
</dbReference>
<feature type="compositionally biased region" description="Low complexity" evidence="1">
    <location>
        <begin position="425"/>
        <end position="465"/>
    </location>
</feature>
<feature type="region of interest" description="Disordered" evidence="1">
    <location>
        <begin position="316"/>
        <end position="504"/>
    </location>
</feature>
<feature type="region of interest" description="Disordered" evidence="1">
    <location>
        <begin position="43"/>
        <end position="67"/>
    </location>
</feature>
<feature type="compositionally biased region" description="Low complexity" evidence="1">
    <location>
        <begin position="44"/>
        <end position="56"/>
    </location>
</feature>
<evidence type="ECO:0000313" key="2">
    <source>
        <dbReference type="EMBL" id="GMM54565.1"/>
    </source>
</evidence>